<evidence type="ECO:0000313" key="3">
    <source>
        <dbReference type="EnsemblProtists" id="EKX52626"/>
    </source>
</evidence>
<dbReference type="GeneID" id="17309421"/>
<reference evidence="3" key="3">
    <citation type="submission" date="2015-06" db="UniProtKB">
        <authorList>
            <consortium name="EnsemblProtists"/>
        </authorList>
    </citation>
    <scope>IDENTIFICATION</scope>
</reference>
<dbReference type="EnsemblProtists" id="EKX52626">
    <property type="protein sequence ID" value="EKX52626"/>
    <property type="gene ID" value="GUITHDRAFT_101786"/>
</dbReference>
<dbReference type="KEGG" id="gtt:GUITHDRAFT_101786"/>
<keyword evidence="1" id="KW-0472">Membrane</keyword>
<evidence type="ECO:0000313" key="4">
    <source>
        <dbReference type="Proteomes" id="UP000011087"/>
    </source>
</evidence>
<feature type="transmembrane region" description="Helical" evidence="1">
    <location>
        <begin position="46"/>
        <end position="68"/>
    </location>
</feature>
<keyword evidence="1" id="KW-0812">Transmembrane</keyword>
<dbReference type="HOGENOM" id="CLU_2547390_0_0_1"/>
<evidence type="ECO:0000256" key="1">
    <source>
        <dbReference type="SAM" id="Phobius"/>
    </source>
</evidence>
<evidence type="ECO:0000313" key="2">
    <source>
        <dbReference type="EMBL" id="EKX52626.1"/>
    </source>
</evidence>
<keyword evidence="1" id="KW-1133">Transmembrane helix</keyword>
<dbReference type="RefSeq" id="XP_005839606.1">
    <property type="nucleotide sequence ID" value="XM_005839549.1"/>
</dbReference>
<feature type="transmembrane region" description="Helical" evidence="1">
    <location>
        <begin position="16"/>
        <end position="40"/>
    </location>
</feature>
<reference evidence="4" key="2">
    <citation type="submission" date="2012-11" db="EMBL/GenBank/DDBJ databases">
        <authorList>
            <person name="Kuo A."/>
            <person name="Curtis B.A."/>
            <person name="Tanifuji G."/>
            <person name="Burki F."/>
            <person name="Gruber A."/>
            <person name="Irimia M."/>
            <person name="Maruyama S."/>
            <person name="Arias M.C."/>
            <person name="Ball S.G."/>
            <person name="Gile G.H."/>
            <person name="Hirakawa Y."/>
            <person name="Hopkins J.F."/>
            <person name="Rensing S.A."/>
            <person name="Schmutz J."/>
            <person name="Symeonidi A."/>
            <person name="Elias M."/>
            <person name="Eveleigh R.J."/>
            <person name="Herman E.K."/>
            <person name="Klute M.J."/>
            <person name="Nakayama T."/>
            <person name="Obornik M."/>
            <person name="Reyes-Prieto A."/>
            <person name="Armbrust E.V."/>
            <person name="Aves S.J."/>
            <person name="Beiko R.G."/>
            <person name="Coutinho P."/>
            <person name="Dacks J.B."/>
            <person name="Durnford D.G."/>
            <person name="Fast N.M."/>
            <person name="Green B.R."/>
            <person name="Grisdale C."/>
            <person name="Hempe F."/>
            <person name="Henrissat B."/>
            <person name="Hoppner M.P."/>
            <person name="Ishida K.-I."/>
            <person name="Kim E."/>
            <person name="Koreny L."/>
            <person name="Kroth P.G."/>
            <person name="Liu Y."/>
            <person name="Malik S.-B."/>
            <person name="Maier U.G."/>
            <person name="McRose D."/>
            <person name="Mock T."/>
            <person name="Neilson J.A."/>
            <person name="Onodera N.T."/>
            <person name="Poole A.M."/>
            <person name="Pritham E.J."/>
            <person name="Richards T.A."/>
            <person name="Rocap G."/>
            <person name="Roy S.W."/>
            <person name="Sarai C."/>
            <person name="Schaack S."/>
            <person name="Shirato S."/>
            <person name="Slamovits C.H."/>
            <person name="Spencer D.F."/>
            <person name="Suzuki S."/>
            <person name="Worden A.Z."/>
            <person name="Zauner S."/>
            <person name="Barry K."/>
            <person name="Bell C."/>
            <person name="Bharti A.K."/>
            <person name="Crow J.A."/>
            <person name="Grimwood J."/>
            <person name="Kramer R."/>
            <person name="Lindquist E."/>
            <person name="Lucas S."/>
            <person name="Salamov A."/>
            <person name="McFadden G.I."/>
            <person name="Lane C.E."/>
            <person name="Keeling P.J."/>
            <person name="Gray M.W."/>
            <person name="Grigoriev I.V."/>
            <person name="Archibald J.M."/>
        </authorList>
    </citation>
    <scope>NUCLEOTIDE SEQUENCE</scope>
    <source>
        <strain evidence="4">CCMP2712</strain>
    </source>
</reference>
<dbReference type="PaxDb" id="55529-EKX52626"/>
<protein>
    <submittedName>
        <fullName evidence="2 3">Uncharacterized protein</fullName>
    </submittedName>
</protein>
<keyword evidence="4" id="KW-1185">Reference proteome</keyword>
<dbReference type="Proteomes" id="UP000011087">
    <property type="component" value="Unassembled WGS sequence"/>
</dbReference>
<gene>
    <name evidence="2" type="ORF">GUITHDRAFT_101786</name>
</gene>
<dbReference type="EMBL" id="JH992972">
    <property type="protein sequence ID" value="EKX52626.1"/>
    <property type="molecule type" value="Genomic_DNA"/>
</dbReference>
<accession>L1JVL6</accession>
<proteinExistence type="predicted"/>
<sequence>MAGIASWQVHYWERGWVLVWAIFGGFSFIGSMFLLVASGVTSGIGAMLWSFQLVAWCVQLEWITIVHYRRLGYRMMKQKQDNA</sequence>
<name>L1JVL6_GUITC</name>
<reference evidence="2 4" key="1">
    <citation type="journal article" date="2012" name="Nature">
        <title>Algal genomes reveal evolutionary mosaicism and the fate of nucleomorphs.</title>
        <authorList>
            <consortium name="DOE Joint Genome Institute"/>
            <person name="Curtis B.A."/>
            <person name="Tanifuji G."/>
            <person name="Burki F."/>
            <person name="Gruber A."/>
            <person name="Irimia M."/>
            <person name="Maruyama S."/>
            <person name="Arias M.C."/>
            <person name="Ball S.G."/>
            <person name="Gile G.H."/>
            <person name="Hirakawa Y."/>
            <person name="Hopkins J.F."/>
            <person name="Kuo A."/>
            <person name="Rensing S.A."/>
            <person name="Schmutz J."/>
            <person name="Symeonidi A."/>
            <person name="Elias M."/>
            <person name="Eveleigh R.J."/>
            <person name="Herman E.K."/>
            <person name="Klute M.J."/>
            <person name="Nakayama T."/>
            <person name="Obornik M."/>
            <person name="Reyes-Prieto A."/>
            <person name="Armbrust E.V."/>
            <person name="Aves S.J."/>
            <person name="Beiko R.G."/>
            <person name="Coutinho P."/>
            <person name="Dacks J.B."/>
            <person name="Durnford D.G."/>
            <person name="Fast N.M."/>
            <person name="Green B.R."/>
            <person name="Grisdale C.J."/>
            <person name="Hempel F."/>
            <person name="Henrissat B."/>
            <person name="Hoppner M.P."/>
            <person name="Ishida K."/>
            <person name="Kim E."/>
            <person name="Koreny L."/>
            <person name="Kroth P.G."/>
            <person name="Liu Y."/>
            <person name="Malik S.B."/>
            <person name="Maier U.G."/>
            <person name="McRose D."/>
            <person name="Mock T."/>
            <person name="Neilson J.A."/>
            <person name="Onodera N.T."/>
            <person name="Poole A.M."/>
            <person name="Pritham E.J."/>
            <person name="Richards T.A."/>
            <person name="Rocap G."/>
            <person name="Roy S.W."/>
            <person name="Sarai C."/>
            <person name="Schaack S."/>
            <person name="Shirato S."/>
            <person name="Slamovits C.H."/>
            <person name="Spencer D.F."/>
            <person name="Suzuki S."/>
            <person name="Worden A.Z."/>
            <person name="Zauner S."/>
            <person name="Barry K."/>
            <person name="Bell C."/>
            <person name="Bharti A.K."/>
            <person name="Crow J.A."/>
            <person name="Grimwood J."/>
            <person name="Kramer R."/>
            <person name="Lindquist E."/>
            <person name="Lucas S."/>
            <person name="Salamov A."/>
            <person name="McFadden G.I."/>
            <person name="Lane C.E."/>
            <person name="Keeling P.J."/>
            <person name="Gray M.W."/>
            <person name="Grigoriev I.V."/>
            <person name="Archibald J.M."/>
        </authorList>
    </citation>
    <scope>NUCLEOTIDE SEQUENCE</scope>
    <source>
        <strain evidence="2 4">CCMP2712</strain>
    </source>
</reference>
<organism evidence="2">
    <name type="scientific">Guillardia theta (strain CCMP2712)</name>
    <name type="common">Cryptophyte</name>
    <dbReference type="NCBI Taxonomy" id="905079"/>
    <lineage>
        <taxon>Eukaryota</taxon>
        <taxon>Cryptophyceae</taxon>
        <taxon>Pyrenomonadales</taxon>
        <taxon>Geminigeraceae</taxon>
        <taxon>Guillardia</taxon>
    </lineage>
</organism>
<dbReference type="AlphaFoldDB" id="L1JVL6"/>